<proteinExistence type="inferred from homology"/>
<dbReference type="Gene3D" id="3.40.50.300">
    <property type="entry name" value="P-loop containing nucleotide triphosphate hydrolases"/>
    <property type="match status" value="1"/>
</dbReference>
<keyword evidence="9" id="KW-0472">Membrane</keyword>
<organism evidence="11">
    <name type="scientific">Brassica oleracea</name>
    <name type="common">Wild cabbage</name>
    <dbReference type="NCBI Taxonomy" id="3712"/>
    <lineage>
        <taxon>Eukaryota</taxon>
        <taxon>Viridiplantae</taxon>
        <taxon>Streptophyta</taxon>
        <taxon>Embryophyta</taxon>
        <taxon>Tracheophyta</taxon>
        <taxon>Spermatophyta</taxon>
        <taxon>Magnoliopsida</taxon>
        <taxon>eudicotyledons</taxon>
        <taxon>Gunneridae</taxon>
        <taxon>Pentapetalae</taxon>
        <taxon>rosids</taxon>
        <taxon>malvids</taxon>
        <taxon>Brassicales</taxon>
        <taxon>Brassicaceae</taxon>
        <taxon>Brassiceae</taxon>
        <taxon>Brassica</taxon>
    </lineage>
</organism>
<feature type="transmembrane region" description="Helical" evidence="9">
    <location>
        <begin position="7"/>
        <end position="25"/>
    </location>
</feature>
<feature type="region of interest" description="Disordered" evidence="8">
    <location>
        <begin position="386"/>
        <end position="421"/>
    </location>
</feature>
<comment type="similarity">
    <text evidence="2">Belongs to the AAA ATPase family. BCS1 subfamily.</text>
</comment>
<name>A0A3P6EZR5_BRAOL</name>
<gene>
    <name evidence="11" type="ORF">BOLC1T03252H</name>
</gene>
<reference evidence="11" key="1">
    <citation type="submission" date="2018-11" db="EMBL/GenBank/DDBJ databases">
        <authorList>
            <consortium name="Genoscope - CEA"/>
            <person name="William W."/>
        </authorList>
    </citation>
    <scope>NUCLEOTIDE SEQUENCE</scope>
</reference>
<evidence type="ECO:0000313" key="11">
    <source>
        <dbReference type="EMBL" id="VDD50863.1"/>
    </source>
</evidence>
<dbReference type="EMBL" id="LR031878">
    <property type="protein sequence ID" value="VDD50863.1"/>
    <property type="molecule type" value="Genomic_DNA"/>
</dbReference>
<accession>A0A3P6EZR5</accession>
<keyword evidence="4 7" id="KW-0067">ATP-binding</keyword>
<dbReference type="InterPro" id="IPR003593">
    <property type="entry name" value="AAA+_ATPase"/>
</dbReference>
<dbReference type="GO" id="GO:0006950">
    <property type="term" value="P:response to stress"/>
    <property type="evidence" value="ECO:0007669"/>
    <property type="project" value="UniProtKB-ARBA"/>
</dbReference>
<dbReference type="SUPFAM" id="SSF52540">
    <property type="entry name" value="P-loop containing nucleoside triphosphate hydrolases"/>
    <property type="match status" value="1"/>
</dbReference>
<dbReference type="InterPro" id="IPR050747">
    <property type="entry name" value="Mitochondrial_chaperone_BCS1"/>
</dbReference>
<keyword evidence="9" id="KW-1133">Transmembrane helix</keyword>
<keyword evidence="5" id="KW-0460">Magnesium</keyword>
<dbReference type="InterPro" id="IPR003959">
    <property type="entry name" value="ATPase_AAA_core"/>
</dbReference>
<keyword evidence="3" id="KW-0378">Hydrolase</keyword>
<evidence type="ECO:0000256" key="3">
    <source>
        <dbReference type="ARBA" id="ARBA00022801"/>
    </source>
</evidence>
<comment type="cofactor">
    <cofactor evidence="1">
        <name>Mg(2+)</name>
        <dbReference type="ChEBI" id="CHEBI:18420"/>
    </cofactor>
</comment>
<keyword evidence="9" id="KW-0812">Transmembrane</keyword>
<dbReference type="InterPro" id="IPR003960">
    <property type="entry name" value="ATPase_AAA_CS"/>
</dbReference>
<evidence type="ECO:0000256" key="2">
    <source>
        <dbReference type="ARBA" id="ARBA00007448"/>
    </source>
</evidence>
<evidence type="ECO:0000256" key="1">
    <source>
        <dbReference type="ARBA" id="ARBA00001946"/>
    </source>
</evidence>
<dbReference type="PANTHER" id="PTHR23070">
    <property type="entry name" value="BCS1 AAA-TYPE ATPASE"/>
    <property type="match status" value="1"/>
</dbReference>
<dbReference type="PROSITE" id="PS00674">
    <property type="entry name" value="AAA"/>
    <property type="match status" value="1"/>
</dbReference>
<evidence type="ECO:0000259" key="10">
    <source>
        <dbReference type="SMART" id="SM00382"/>
    </source>
</evidence>
<dbReference type="Pfam" id="PF14363">
    <property type="entry name" value="AAA_assoc"/>
    <property type="match status" value="1"/>
</dbReference>
<evidence type="ECO:0000256" key="8">
    <source>
        <dbReference type="SAM" id="MobiDB-lite"/>
    </source>
</evidence>
<dbReference type="SMART" id="SM00382">
    <property type="entry name" value="AAA"/>
    <property type="match status" value="1"/>
</dbReference>
<dbReference type="InterPro" id="IPR025753">
    <property type="entry name" value="AAA_N_dom"/>
</dbReference>
<dbReference type="InterPro" id="IPR027417">
    <property type="entry name" value="P-loop_NTPase"/>
</dbReference>
<dbReference type="GO" id="GO:0005524">
    <property type="term" value="F:ATP binding"/>
    <property type="evidence" value="ECO:0007669"/>
    <property type="project" value="UniProtKB-KW"/>
</dbReference>
<feature type="domain" description="AAA+ ATPase" evidence="10">
    <location>
        <begin position="243"/>
        <end position="349"/>
    </location>
</feature>
<dbReference type="AlphaFoldDB" id="A0A3P6EZR5"/>
<evidence type="ECO:0000256" key="4">
    <source>
        <dbReference type="ARBA" id="ARBA00022840"/>
    </source>
</evidence>
<comment type="catalytic activity">
    <reaction evidence="6">
        <text>ATP + H2O = ADP + phosphate + H(+)</text>
        <dbReference type="Rhea" id="RHEA:13065"/>
        <dbReference type="ChEBI" id="CHEBI:15377"/>
        <dbReference type="ChEBI" id="CHEBI:15378"/>
        <dbReference type="ChEBI" id="CHEBI:30616"/>
        <dbReference type="ChEBI" id="CHEBI:43474"/>
        <dbReference type="ChEBI" id="CHEBI:456216"/>
    </reaction>
</comment>
<sequence>MAIMGEVWTNIGSAVASLVFIYTIFERFFPYQLRKNFEPLVQRFINLFYPYIQIKFFEYSGERFEQNDCKLKIVSNYLSKDSSSRTKKLRANTSKGSKSIVLSMDDHEEITDEFKGVKVWWQSKKHHTDSRSFSYFPKTEESRFYILKFHVRDRQIITNRYLDHIRKEGKKMEVKNRERKLYLNNPSQNWSGYNQTKWSHVTFEHPGTFDTLAMENEKKEEIKNDLTKFSNSQDYYKRIGKAWKRGYLLHGPPGTGKSTMVAAMANFLDYDVYDLELTTVKDNTELRRLLIETSGKSIIVIEDIDCSLDLTACGGERIIVFTTNFIDKLDPALIRKGRMDKHIEMSYCGFEAFKVLAMNYLYAEEQEHEAKETCLKRLIVALKEEKEEAKKRVEEEEKKKEKEKDIKRKRRDDQREKKEDI</sequence>
<evidence type="ECO:0000256" key="5">
    <source>
        <dbReference type="ARBA" id="ARBA00022842"/>
    </source>
</evidence>
<keyword evidence="7" id="KW-0547">Nucleotide-binding</keyword>
<dbReference type="Pfam" id="PF00004">
    <property type="entry name" value="AAA"/>
    <property type="match status" value="1"/>
</dbReference>
<protein>
    <recommendedName>
        <fullName evidence="10">AAA+ ATPase domain-containing protein</fullName>
    </recommendedName>
</protein>
<dbReference type="GO" id="GO:0016887">
    <property type="term" value="F:ATP hydrolysis activity"/>
    <property type="evidence" value="ECO:0007669"/>
    <property type="project" value="InterPro"/>
</dbReference>
<evidence type="ECO:0000256" key="6">
    <source>
        <dbReference type="ARBA" id="ARBA00049360"/>
    </source>
</evidence>
<evidence type="ECO:0000256" key="7">
    <source>
        <dbReference type="RuleBase" id="RU003651"/>
    </source>
</evidence>
<evidence type="ECO:0000256" key="9">
    <source>
        <dbReference type="SAM" id="Phobius"/>
    </source>
</evidence>